<keyword evidence="2" id="KW-1185">Reference proteome</keyword>
<accession>A0AAP0KWR8</accession>
<dbReference type="EMBL" id="JBBNAF010000003">
    <property type="protein sequence ID" value="KAK9160183.1"/>
    <property type="molecule type" value="Genomic_DNA"/>
</dbReference>
<evidence type="ECO:0000313" key="2">
    <source>
        <dbReference type="Proteomes" id="UP001420932"/>
    </source>
</evidence>
<dbReference type="Proteomes" id="UP001420932">
    <property type="component" value="Unassembled WGS sequence"/>
</dbReference>
<gene>
    <name evidence="1" type="ORF">Syun_006524</name>
</gene>
<proteinExistence type="predicted"/>
<evidence type="ECO:0000313" key="1">
    <source>
        <dbReference type="EMBL" id="KAK9160183.1"/>
    </source>
</evidence>
<name>A0AAP0KWR8_9MAGN</name>
<dbReference type="AlphaFoldDB" id="A0AAP0KWR8"/>
<comment type="caution">
    <text evidence="1">The sequence shown here is derived from an EMBL/GenBank/DDBJ whole genome shotgun (WGS) entry which is preliminary data.</text>
</comment>
<sequence>MSSSRLPFSFLLPFLRSSSQFHDHSVCSLLPSPTHDPLPSSFSLHHLPLLYRDHHLILFSFFHPHPIIWVFGESADGPLLPKTLVERSRTVRHGRSFRRSVAAKDAVAKDKGHKMEVNVAMEVA</sequence>
<reference evidence="1 2" key="1">
    <citation type="submission" date="2024-01" db="EMBL/GenBank/DDBJ databases">
        <title>Genome assemblies of Stephania.</title>
        <authorList>
            <person name="Yang L."/>
        </authorList>
    </citation>
    <scope>NUCLEOTIDE SEQUENCE [LARGE SCALE GENOMIC DNA]</scope>
    <source>
        <strain evidence="1">YNDBR</strain>
        <tissue evidence="1">Leaf</tissue>
    </source>
</reference>
<organism evidence="1 2">
    <name type="scientific">Stephania yunnanensis</name>
    <dbReference type="NCBI Taxonomy" id="152371"/>
    <lineage>
        <taxon>Eukaryota</taxon>
        <taxon>Viridiplantae</taxon>
        <taxon>Streptophyta</taxon>
        <taxon>Embryophyta</taxon>
        <taxon>Tracheophyta</taxon>
        <taxon>Spermatophyta</taxon>
        <taxon>Magnoliopsida</taxon>
        <taxon>Ranunculales</taxon>
        <taxon>Menispermaceae</taxon>
        <taxon>Menispermoideae</taxon>
        <taxon>Cissampelideae</taxon>
        <taxon>Stephania</taxon>
    </lineage>
</organism>
<protein>
    <submittedName>
        <fullName evidence="1">Uncharacterized protein</fullName>
    </submittedName>
</protein>